<evidence type="ECO:0000256" key="1">
    <source>
        <dbReference type="SAM" id="Phobius"/>
    </source>
</evidence>
<organism evidence="2 3">
    <name type="scientific">Kineococcus xinjiangensis</name>
    <dbReference type="NCBI Taxonomy" id="512762"/>
    <lineage>
        <taxon>Bacteria</taxon>
        <taxon>Bacillati</taxon>
        <taxon>Actinomycetota</taxon>
        <taxon>Actinomycetes</taxon>
        <taxon>Kineosporiales</taxon>
        <taxon>Kineosporiaceae</taxon>
        <taxon>Kineococcus</taxon>
    </lineage>
</organism>
<evidence type="ECO:0000313" key="2">
    <source>
        <dbReference type="EMBL" id="PPK98020.1"/>
    </source>
</evidence>
<proteinExistence type="predicted"/>
<keyword evidence="1" id="KW-0812">Transmembrane</keyword>
<gene>
    <name evidence="2" type="ORF">CLV92_102172</name>
</gene>
<dbReference type="RefSeq" id="WP_158257118.1">
    <property type="nucleotide sequence ID" value="NZ_PTJD01000002.1"/>
</dbReference>
<feature type="transmembrane region" description="Helical" evidence="1">
    <location>
        <begin position="20"/>
        <end position="44"/>
    </location>
</feature>
<protein>
    <submittedName>
        <fullName evidence="2">Uncharacterized protein</fullName>
    </submittedName>
</protein>
<keyword evidence="3" id="KW-1185">Reference proteome</keyword>
<dbReference type="AlphaFoldDB" id="A0A2S6IUR8"/>
<accession>A0A2S6IUR8</accession>
<reference evidence="2 3" key="1">
    <citation type="submission" date="2018-02" db="EMBL/GenBank/DDBJ databases">
        <title>Genomic Encyclopedia of Archaeal and Bacterial Type Strains, Phase II (KMG-II): from individual species to whole genera.</title>
        <authorList>
            <person name="Goeker M."/>
        </authorList>
    </citation>
    <scope>NUCLEOTIDE SEQUENCE [LARGE SCALE GENOMIC DNA]</scope>
    <source>
        <strain evidence="2 3">DSM 22857</strain>
    </source>
</reference>
<comment type="caution">
    <text evidence="2">The sequence shown here is derived from an EMBL/GenBank/DDBJ whole genome shotgun (WGS) entry which is preliminary data.</text>
</comment>
<sequence>MLRLLRDDSSGAPSRAVRLVALLVVVGLLAVSATALTPVLRWLLDVL</sequence>
<keyword evidence="1" id="KW-1133">Transmembrane helix</keyword>
<evidence type="ECO:0000313" key="3">
    <source>
        <dbReference type="Proteomes" id="UP000239485"/>
    </source>
</evidence>
<dbReference type="Proteomes" id="UP000239485">
    <property type="component" value="Unassembled WGS sequence"/>
</dbReference>
<dbReference type="EMBL" id="PTJD01000002">
    <property type="protein sequence ID" value="PPK98020.1"/>
    <property type="molecule type" value="Genomic_DNA"/>
</dbReference>
<name>A0A2S6IUR8_9ACTN</name>
<keyword evidence="1" id="KW-0472">Membrane</keyword>